<dbReference type="GO" id="GO:0005737">
    <property type="term" value="C:cytoplasm"/>
    <property type="evidence" value="ECO:0007669"/>
    <property type="project" value="TreeGrafter"/>
</dbReference>
<dbReference type="SUPFAM" id="SSF52440">
    <property type="entry name" value="PreATP-grasp domain"/>
    <property type="match status" value="1"/>
</dbReference>
<evidence type="ECO:0000313" key="3">
    <source>
        <dbReference type="EMBL" id="GMT10464.1"/>
    </source>
</evidence>
<dbReference type="InterPro" id="IPR005481">
    <property type="entry name" value="BC-like_N"/>
</dbReference>
<organism evidence="3 4">
    <name type="scientific">Pristionchus fissidentatus</name>
    <dbReference type="NCBI Taxonomy" id="1538716"/>
    <lineage>
        <taxon>Eukaryota</taxon>
        <taxon>Metazoa</taxon>
        <taxon>Ecdysozoa</taxon>
        <taxon>Nematoda</taxon>
        <taxon>Chromadorea</taxon>
        <taxon>Rhabditida</taxon>
        <taxon>Rhabditina</taxon>
        <taxon>Diplogasteromorpha</taxon>
        <taxon>Diplogasteroidea</taxon>
        <taxon>Neodiplogasteridae</taxon>
        <taxon>Pristionchus</taxon>
    </lineage>
</organism>
<evidence type="ECO:0000313" key="4">
    <source>
        <dbReference type="Proteomes" id="UP001432322"/>
    </source>
</evidence>
<protein>
    <recommendedName>
        <fullName evidence="2">Biotin carboxylase-like N-terminal domain-containing protein</fullName>
    </recommendedName>
</protein>
<dbReference type="GO" id="GO:0004736">
    <property type="term" value="F:pyruvate carboxylase activity"/>
    <property type="evidence" value="ECO:0007669"/>
    <property type="project" value="TreeGrafter"/>
</dbReference>
<comment type="caution">
    <text evidence="3">The sequence shown here is derived from an EMBL/GenBank/DDBJ whole genome shotgun (WGS) entry which is preliminary data.</text>
</comment>
<dbReference type="AlphaFoldDB" id="A0AAV5UXL4"/>
<reference evidence="3" key="1">
    <citation type="submission" date="2023-10" db="EMBL/GenBank/DDBJ databases">
        <title>Genome assembly of Pristionchus species.</title>
        <authorList>
            <person name="Yoshida K."/>
            <person name="Sommer R.J."/>
        </authorList>
    </citation>
    <scope>NUCLEOTIDE SEQUENCE</scope>
    <source>
        <strain evidence="3">RS5133</strain>
    </source>
</reference>
<dbReference type="EMBL" id="BTSY01000001">
    <property type="protein sequence ID" value="GMT10464.1"/>
    <property type="molecule type" value="Genomic_DNA"/>
</dbReference>
<feature type="signal peptide" evidence="1">
    <location>
        <begin position="1"/>
        <end position="21"/>
    </location>
</feature>
<dbReference type="PANTHER" id="PTHR43778:SF2">
    <property type="entry name" value="PYRUVATE CARBOXYLASE, MITOCHONDRIAL"/>
    <property type="match status" value="1"/>
</dbReference>
<feature type="non-terminal residue" evidence="3">
    <location>
        <position position="88"/>
    </location>
</feature>
<name>A0AAV5UXL4_9BILA</name>
<dbReference type="Proteomes" id="UP001432322">
    <property type="component" value="Unassembled WGS sequence"/>
</dbReference>
<dbReference type="Gene3D" id="3.40.50.20">
    <property type="match status" value="1"/>
</dbReference>
<accession>A0AAV5UXL4</accession>
<gene>
    <name evidence="3" type="ORF">PFISCL1PPCAC_1761</name>
</gene>
<keyword evidence="1" id="KW-0732">Signal</keyword>
<feature type="chain" id="PRO_5043876480" description="Biotin carboxylase-like N-terminal domain-containing protein" evidence="1">
    <location>
        <begin position="22"/>
        <end position="88"/>
    </location>
</feature>
<dbReference type="Pfam" id="PF00289">
    <property type="entry name" value="Biotin_carb_N"/>
    <property type="match status" value="1"/>
</dbReference>
<feature type="domain" description="Biotin carboxylase-like N-terminal" evidence="2">
    <location>
        <begin position="32"/>
        <end position="80"/>
    </location>
</feature>
<dbReference type="InterPro" id="IPR016185">
    <property type="entry name" value="PreATP-grasp_dom_sf"/>
</dbReference>
<evidence type="ECO:0000259" key="2">
    <source>
        <dbReference type="Pfam" id="PF00289"/>
    </source>
</evidence>
<dbReference type="InterPro" id="IPR055268">
    <property type="entry name" value="PCB-like"/>
</dbReference>
<evidence type="ECO:0000256" key="1">
    <source>
        <dbReference type="SAM" id="SignalP"/>
    </source>
</evidence>
<keyword evidence="4" id="KW-1185">Reference proteome</keyword>
<proteinExistence type="predicted"/>
<dbReference type="GO" id="GO:0006094">
    <property type="term" value="P:gluconeogenesis"/>
    <property type="evidence" value="ECO:0007669"/>
    <property type="project" value="TreeGrafter"/>
</dbReference>
<sequence length="88" mass="9252">MGISMLALACLCSLGCSEAFAQPRNGTGGEALMANRGEIAIGVFQAATQLNKTYVAIYSEQDKNSMHRLKVDDAYLLGKGLPPVACSV</sequence>
<dbReference type="PANTHER" id="PTHR43778">
    <property type="entry name" value="PYRUVATE CARBOXYLASE"/>
    <property type="match status" value="1"/>
</dbReference>